<organism evidence="2">
    <name type="scientific">viral metagenome</name>
    <dbReference type="NCBI Taxonomy" id="1070528"/>
    <lineage>
        <taxon>unclassified sequences</taxon>
        <taxon>metagenomes</taxon>
        <taxon>organismal metagenomes</taxon>
    </lineage>
</organism>
<evidence type="ECO:0000313" key="2">
    <source>
        <dbReference type="EMBL" id="GBH21956.1"/>
    </source>
</evidence>
<feature type="compositionally biased region" description="Basic and acidic residues" evidence="1">
    <location>
        <begin position="1"/>
        <end position="14"/>
    </location>
</feature>
<dbReference type="EMBL" id="BDQA01000480">
    <property type="protein sequence ID" value="GBH21956.1"/>
    <property type="molecule type" value="Genomic_RNA"/>
</dbReference>
<sequence>MSETSHYREDEHQDNLSVPESRTDERERSVSLPASAYDDIMNRLVVLEKRAAETVAENHKLHQQIALMKGEDEQIAIKMIQVTAGIYSFDIEVPEEKEDELRKGLQITLRVGVNALKSFPPGLTDAMETESRVMVANQESLSYFDKLPTLTRDIIWQKPDSFTLSGFTIHSAAELMSVVIKDAGEDNYSFLQNLAGYECVVTAGALFTRVMLLSGWRNNFNLEQRAIQKIVQPVQPRRDTSNHNDRSGKRSFGRTIRTETAKFDHDEEREERVICIPRRPETPPVSSRLYFDHVAGDALENA</sequence>
<feature type="region of interest" description="Disordered" evidence="1">
    <location>
        <begin position="1"/>
        <end position="33"/>
    </location>
</feature>
<feature type="region of interest" description="Disordered" evidence="1">
    <location>
        <begin position="232"/>
        <end position="261"/>
    </location>
</feature>
<feature type="compositionally biased region" description="Basic and acidic residues" evidence="1">
    <location>
        <begin position="236"/>
        <end position="248"/>
    </location>
</feature>
<comment type="caution">
    <text evidence="2">The sequence shown here is derived from an EMBL/GenBank/DDBJ whole genome shotgun (WGS) entry which is preliminary data.</text>
</comment>
<accession>A0A2V0R9I7</accession>
<reference evidence="2" key="1">
    <citation type="submission" date="2017-04" db="EMBL/GenBank/DDBJ databases">
        <title>Unveiling RNA virosphere associated with marine microorganisms.</title>
        <authorList>
            <person name="Urayama S."/>
            <person name="Takaki Y."/>
            <person name="Nishi S."/>
            <person name="Yoshida Y."/>
            <person name="Deguchi S."/>
            <person name="Takai K."/>
            <person name="Nunoura T."/>
        </authorList>
    </citation>
    <scope>NUCLEOTIDE SEQUENCE</scope>
</reference>
<evidence type="ECO:0000256" key="1">
    <source>
        <dbReference type="SAM" id="MobiDB-lite"/>
    </source>
</evidence>
<dbReference type="AlphaFoldDB" id="A0A2V0R9I7"/>
<proteinExistence type="predicted"/>
<name>A0A2V0R9I7_9ZZZZ</name>
<protein>
    <submittedName>
        <fullName evidence="2">VP8</fullName>
    </submittedName>
</protein>